<accession>A0A1H7I1A7</accession>
<sequence>MSAAPYSALAELLAQVTPHVSPAELHGHLLGYLCAGIELDDATWLKAAGELLGQPQDVWPEALGMAMQGLRAMSAKELGEGEMAVVVLLPGDDMPLIERTRALGYWCQGFLAGFGLAGASLSLSEDAQEVLTDLAAIAQIGSEDSDTDEAEGDYMEVQEYLRVAPLLLFSEARRQLRQAQADSSQKTLH</sequence>
<proteinExistence type="inferred from homology"/>
<evidence type="ECO:0000313" key="3">
    <source>
        <dbReference type="Proteomes" id="UP000185766"/>
    </source>
</evidence>
<dbReference type="Gene3D" id="1.20.120.740">
    <property type="entry name" value="YgfB uncharacterised protein family UPF0149, PF03695"/>
    <property type="match status" value="1"/>
</dbReference>
<gene>
    <name evidence="2" type="ORF">SAMN05216214_103158</name>
</gene>
<dbReference type="Pfam" id="PF03695">
    <property type="entry name" value="UPF0149"/>
    <property type="match status" value="1"/>
</dbReference>
<dbReference type="SUPFAM" id="SSF101327">
    <property type="entry name" value="YgfB-like"/>
    <property type="match status" value="1"/>
</dbReference>
<dbReference type="GO" id="GO:0005829">
    <property type="term" value="C:cytosol"/>
    <property type="evidence" value="ECO:0007669"/>
    <property type="project" value="TreeGrafter"/>
</dbReference>
<evidence type="ECO:0008006" key="4">
    <source>
        <dbReference type="Google" id="ProtNLM"/>
    </source>
</evidence>
<dbReference type="InterPro" id="IPR011978">
    <property type="entry name" value="YgfB-like"/>
</dbReference>
<dbReference type="PANTHER" id="PTHR37528">
    <property type="entry name" value="UPF0149 PROTEIN YGFB"/>
    <property type="match status" value="1"/>
</dbReference>
<dbReference type="EMBL" id="FOAS01000003">
    <property type="protein sequence ID" value="SEK56188.1"/>
    <property type="molecule type" value="Genomic_DNA"/>
</dbReference>
<keyword evidence="3" id="KW-1185">Reference proteome</keyword>
<dbReference type="STRING" id="1429083.GCA_001885685_03352"/>
<dbReference type="InterPro" id="IPR036255">
    <property type="entry name" value="YgfB-like_sf"/>
</dbReference>
<evidence type="ECO:0000313" key="2">
    <source>
        <dbReference type="EMBL" id="SEK56188.1"/>
    </source>
</evidence>
<evidence type="ECO:0000256" key="1">
    <source>
        <dbReference type="ARBA" id="ARBA00038308"/>
    </source>
</evidence>
<name>A0A1H7I1A7_9GAMM</name>
<dbReference type="AlphaFoldDB" id="A0A1H7I1A7"/>
<comment type="similarity">
    <text evidence="1">Belongs to the UPF0149 family.</text>
</comment>
<reference evidence="2 3" key="1">
    <citation type="submission" date="2016-10" db="EMBL/GenBank/DDBJ databases">
        <authorList>
            <person name="de Groot N.N."/>
        </authorList>
    </citation>
    <scope>NUCLEOTIDE SEQUENCE [LARGE SCALE GENOMIC DNA]</scope>
    <source>
        <strain evidence="2 3">JCM 19513</strain>
    </source>
</reference>
<organism evidence="2 3">
    <name type="scientific">Atopomonas hussainii</name>
    <dbReference type="NCBI Taxonomy" id="1429083"/>
    <lineage>
        <taxon>Bacteria</taxon>
        <taxon>Pseudomonadati</taxon>
        <taxon>Pseudomonadota</taxon>
        <taxon>Gammaproteobacteria</taxon>
        <taxon>Pseudomonadales</taxon>
        <taxon>Pseudomonadaceae</taxon>
        <taxon>Atopomonas</taxon>
    </lineage>
</organism>
<dbReference type="Proteomes" id="UP000185766">
    <property type="component" value="Unassembled WGS sequence"/>
</dbReference>
<dbReference type="PANTHER" id="PTHR37528:SF1">
    <property type="entry name" value="UPF0149 PROTEIN YGFB"/>
    <property type="match status" value="1"/>
</dbReference>
<dbReference type="RefSeq" id="WP_074865326.1">
    <property type="nucleotide sequence ID" value="NZ_FOAS01000003.1"/>
</dbReference>
<protein>
    <recommendedName>
        <fullName evidence="4">YecA family protein</fullName>
    </recommendedName>
</protein>
<dbReference type="NCBIfam" id="NF002562">
    <property type="entry name" value="PRK02166.1"/>
    <property type="match status" value="1"/>
</dbReference>